<dbReference type="SMART" id="SM00387">
    <property type="entry name" value="HATPase_c"/>
    <property type="match status" value="1"/>
</dbReference>
<dbReference type="SMART" id="SM00448">
    <property type="entry name" value="REC"/>
    <property type="match status" value="1"/>
</dbReference>
<dbReference type="GO" id="GO:0043565">
    <property type="term" value="F:sequence-specific DNA binding"/>
    <property type="evidence" value="ECO:0007669"/>
    <property type="project" value="InterPro"/>
</dbReference>
<dbReference type="Pfam" id="PF00072">
    <property type="entry name" value="Response_reg"/>
    <property type="match status" value="1"/>
</dbReference>
<dbReference type="Pfam" id="PF02518">
    <property type="entry name" value="HATPase_c"/>
    <property type="match status" value="1"/>
</dbReference>
<comment type="catalytic activity">
    <reaction evidence="1">
        <text>ATP + protein L-histidine = ADP + protein N-phospho-L-histidine.</text>
        <dbReference type="EC" id="2.7.13.3"/>
    </reaction>
</comment>
<dbReference type="InterPro" id="IPR005467">
    <property type="entry name" value="His_kinase_dom"/>
</dbReference>
<dbReference type="InterPro" id="IPR001789">
    <property type="entry name" value="Sig_transdc_resp-reg_receiver"/>
</dbReference>
<evidence type="ECO:0000259" key="16">
    <source>
        <dbReference type="PROSITE" id="PS50110"/>
    </source>
</evidence>
<keyword evidence="7" id="KW-0067">ATP-binding</keyword>
<dbReference type="Proteomes" id="UP000199403">
    <property type="component" value="Unassembled WGS sequence"/>
</dbReference>
<dbReference type="PROSITE" id="PS50110">
    <property type="entry name" value="RESPONSE_REGULATORY"/>
    <property type="match status" value="1"/>
</dbReference>
<evidence type="ECO:0000256" key="12">
    <source>
        <dbReference type="PROSITE-ProRule" id="PRU00169"/>
    </source>
</evidence>
<evidence type="ECO:0000259" key="14">
    <source>
        <dbReference type="PROSITE" id="PS01124"/>
    </source>
</evidence>
<dbReference type="OrthoDB" id="9806995at2"/>
<keyword evidence="3 12" id="KW-0597">Phosphoprotein</keyword>
<keyword evidence="6 17" id="KW-0418">Kinase</keyword>
<dbReference type="InterPro" id="IPR003661">
    <property type="entry name" value="HisK_dim/P_dom"/>
</dbReference>
<dbReference type="InterPro" id="IPR011123">
    <property type="entry name" value="Y_Y_Y"/>
</dbReference>
<dbReference type="SMART" id="SM00342">
    <property type="entry name" value="HTH_ARAC"/>
    <property type="match status" value="1"/>
</dbReference>
<name>A0A1H6ZS09_9BACT</name>
<keyword evidence="4" id="KW-0808">Transferase</keyword>
<dbReference type="Gene3D" id="1.10.287.130">
    <property type="match status" value="1"/>
</dbReference>
<dbReference type="STRING" id="1416801.SAMN05192553_10585"/>
<dbReference type="FunFam" id="3.30.565.10:FF:000037">
    <property type="entry name" value="Hybrid sensor histidine kinase/response regulator"/>
    <property type="match status" value="1"/>
</dbReference>
<dbReference type="Pfam" id="PF07494">
    <property type="entry name" value="Reg_prop"/>
    <property type="match status" value="4"/>
</dbReference>
<evidence type="ECO:0000256" key="2">
    <source>
        <dbReference type="ARBA" id="ARBA00012438"/>
    </source>
</evidence>
<dbReference type="SUPFAM" id="SSF52172">
    <property type="entry name" value="CheY-like"/>
    <property type="match status" value="1"/>
</dbReference>
<evidence type="ECO:0000256" key="10">
    <source>
        <dbReference type="ARBA" id="ARBA00023125"/>
    </source>
</evidence>
<evidence type="ECO:0000256" key="8">
    <source>
        <dbReference type="ARBA" id="ARBA00023012"/>
    </source>
</evidence>
<dbReference type="CDD" id="cd16922">
    <property type="entry name" value="HATPase_EvgS-ArcB-TorS-like"/>
    <property type="match status" value="1"/>
</dbReference>
<dbReference type="InterPro" id="IPR018060">
    <property type="entry name" value="HTH_AraC"/>
</dbReference>
<sequence length="1469" mass="165840">MYKYSFVWFRSGPICFNRNVPGHLLLAIICFSCQEGANSTGDKISGTSKIEVVLQTPQGDTIPTGVPYLLAGQRISSDTLPPPVSVDTSTYIIPAKQPKKYPVERVKVTQWPENLPKYIPGQNGVPPPQQIDLTADTLPIPMPVYSRALPFRSISMNTRPFQFMDMEQGLPSDFINSIFEDAKGYYWMGSTDGLIRYDGKSFLSYDLSPFIVQPNVSNMVEDKNGDLWMTLDYQSLGRFNGEQLIVYHYTSDFPGEYVKGIMEDRKGRIWLNLSNGIGRFHNGHLIRYATGQMDIDFNINQLIEDNDEVLWTINKAGISSFDLRAGFVQYPFSIDYINVNYRLIMDGEGILWLANGIYLCRFSMENLVFFTSPRLQEDLLIGLNIEQNGTIWGVHASSAISNFDGEQFTFYGTNQVFPDVRALTKVSLVDTEGRVWANTNGYGIQRISPKVIQHTNFEGVSKNADISAIAEDSTQHVWFGTHGNNGAIKYDGITYTLFRYFKQDENNPGAVIRSLYADGRGNIWMGAIKGGRSLGGLYKWDGNHLLWFTQNEGLPDNDVFAITEDQDGAIWFGSGTGILTKYDGSSFTKYPGTGTIRALITDQQGTIWAGTAGAGLRKFDGTYTTFFTQNEGLSSNSIVSLLEDQNGNIWAGSPDKGLNLFNREKETFTTYTTEDGLSSNDIWTITADRAGNIWVGAGDCLNLLVQDQEKEGLSYKILDYCDADGLHGGEFYANATLLDKEGRIWWGNNKSVSMLPAGVYPIQKTPRVELTSVEIDQNPIDFHSLSERSRTGKAYWSEKERELGLTRMKFKEAVPFHNYPTDLELPHHLNSMGFRFSAFQYPRTDQVQFSYFMDGLDNAWSLASPEDRVDYRGLPPGTFTFKVKAAGIEQIWSEPFEYAFIIHPPWWRSSWAYLIWSALVGLVLFSFYRYKVNRKLEQQEARRVKELDVLKNRFYTNITHEFRTPLTVILGVAEQLADQRAWPISKKEFSRGISLIYRNGNNLLRLINQLLDLSKLDAGHLKLNMAQGDVITYLKYLTESFYSMAQDKHIHLTFFSEDKEVIMDFDEKKIQQIVYNLLSNAIKFTKKKGKIIFHVEKKMDAGNAKLHIKVIDTGIGIPPDQLSHIFDRFYQVDTSSTPKDEGTGIGLALTKELVDMMKGSIDVESTVGKGTVFHVLLPIFKDSAPGNFVFDWVPGWGTDKMANVKEGSSSKKVNSRIAGSPIILIIEDNRDIITYVESILENYVFYSAENGQKGIDKALALIPDIIITDVMMPEKNGFEVCEALKKDERTSHIPIILLTARATQEDRVEGLGYGADAYLAKPFHKEELKTRIAQLIAIRKKLQKKYSNLVKDSPQETAPTTTPGPEETFLEKLKEAVLVNLDDSEFGPAQLSDSVAIGQMQVYRKLKALTGKTPSQFIRSIRLEKGMKLLQTTEMTISEIAYEVGFSDPNYFSRTFQLKYKITPSDFRK</sequence>
<keyword evidence="10" id="KW-0238">DNA-binding</keyword>
<dbReference type="Gene3D" id="2.60.40.10">
    <property type="entry name" value="Immunoglobulins"/>
    <property type="match status" value="1"/>
</dbReference>
<dbReference type="PANTHER" id="PTHR43547">
    <property type="entry name" value="TWO-COMPONENT HISTIDINE KINASE"/>
    <property type="match status" value="1"/>
</dbReference>
<accession>A0A1H6ZS09</accession>
<dbReference type="InterPro" id="IPR015943">
    <property type="entry name" value="WD40/YVTN_repeat-like_dom_sf"/>
</dbReference>
<feature type="domain" description="Histidine kinase" evidence="15">
    <location>
        <begin position="957"/>
        <end position="1181"/>
    </location>
</feature>
<protein>
    <recommendedName>
        <fullName evidence="2">histidine kinase</fullName>
        <ecNumber evidence="2">2.7.13.3</ecNumber>
    </recommendedName>
</protein>
<evidence type="ECO:0000256" key="6">
    <source>
        <dbReference type="ARBA" id="ARBA00022777"/>
    </source>
</evidence>
<dbReference type="GO" id="GO:0000155">
    <property type="term" value="F:phosphorelay sensor kinase activity"/>
    <property type="evidence" value="ECO:0007669"/>
    <property type="project" value="InterPro"/>
</dbReference>
<dbReference type="PRINTS" id="PR00344">
    <property type="entry name" value="BCTRLSENSOR"/>
</dbReference>
<dbReference type="Pfam" id="PF07495">
    <property type="entry name" value="Y_Y_Y"/>
    <property type="match status" value="1"/>
</dbReference>
<evidence type="ECO:0000256" key="1">
    <source>
        <dbReference type="ARBA" id="ARBA00000085"/>
    </source>
</evidence>
<dbReference type="InterPro" id="IPR011006">
    <property type="entry name" value="CheY-like_superfamily"/>
</dbReference>
<dbReference type="Pfam" id="PF00512">
    <property type="entry name" value="HisKA"/>
    <property type="match status" value="1"/>
</dbReference>
<dbReference type="CDD" id="cd00082">
    <property type="entry name" value="HisKA"/>
    <property type="match status" value="1"/>
</dbReference>
<dbReference type="InterPro" id="IPR011110">
    <property type="entry name" value="Reg_prop"/>
</dbReference>
<keyword evidence="9" id="KW-0805">Transcription regulation</keyword>
<dbReference type="SUPFAM" id="SSF63829">
    <property type="entry name" value="Calcium-dependent phosphotriesterase"/>
    <property type="match status" value="3"/>
</dbReference>
<dbReference type="SUPFAM" id="SSF47384">
    <property type="entry name" value="Homodimeric domain of signal transducing histidine kinase"/>
    <property type="match status" value="1"/>
</dbReference>
<dbReference type="CDD" id="cd17574">
    <property type="entry name" value="REC_OmpR"/>
    <property type="match status" value="1"/>
</dbReference>
<feature type="coiled-coil region" evidence="13">
    <location>
        <begin position="1325"/>
        <end position="1352"/>
    </location>
</feature>
<evidence type="ECO:0000256" key="3">
    <source>
        <dbReference type="ARBA" id="ARBA00022553"/>
    </source>
</evidence>
<feature type="domain" description="Response regulatory" evidence="16">
    <location>
        <begin position="1222"/>
        <end position="1336"/>
    </location>
</feature>
<dbReference type="Pfam" id="PF12833">
    <property type="entry name" value="HTH_18"/>
    <property type="match status" value="1"/>
</dbReference>
<dbReference type="PROSITE" id="PS50109">
    <property type="entry name" value="HIS_KIN"/>
    <property type="match status" value="1"/>
</dbReference>
<feature type="modified residue" description="4-aspartylphosphate" evidence="12">
    <location>
        <position position="1269"/>
    </location>
</feature>
<dbReference type="PROSITE" id="PS01124">
    <property type="entry name" value="HTH_ARAC_FAMILY_2"/>
    <property type="match status" value="1"/>
</dbReference>
<dbReference type="Gene3D" id="3.40.50.2300">
    <property type="match status" value="1"/>
</dbReference>
<dbReference type="SUPFAM" id="SSF46689">
    <property type="entry name" value="Homeodomain-like"/>
    <property type="match status" value="1"/>
</dbReference>
<organism evidence="17 18">
    <name type="scientific">Cyclobacterium xiamenense</name>
    <dbReference type="NCBI Taxonomy" id="1297121"/>
    <lineage>
        <taxon>Bacteria</taxon>
        <taxon>Pseudomonadati</taxon>
        <taxon>Bacteroidota</taxon>
        <taxon>Cytophagia</taxon>
        <taxon>Cytophagales</taxon>
        <taxon>Cyclobacteriaceae</taxon>
        <taxon>Cyclobacterium</taxon>
    </lineage>
</organism>
<dbReference type="GO" id="GO:0005524">
    <property type="term" value="F:ATP binding"/>
    <property type="evidence" value="ECO:0007669"/>
    <property type="project" value="UniProtKB-KW"/>
</dbReference>
<dbReference type="PROSITE" id="PS00041">
    <property type="entry name" value="HTH_ARAC_FAMILY_1"/>
    <property type="match status" value="1"/>
</dbReference>
<dbReference type="EMBL" id="FNZH01000005">
    <property type="protein sequence ID" value="SEJ56018.1"/>
    <property type="molecule type" value="Genomic_DNA"/>
</dbReference>
<dbReference type="InterPro" id="IPR018062">
    <property type="entry name" value="HTH_AraC-typ_CS"/>
</dbReference>
<evidence type="ECO:0000256" key="13">
    <source>
        <dbReference type="SAM" id="Coils"/>
    </source>
</evidence>
<evidence type="ECO:0000313" key="18">
    <source>
        <dbReference type="Proteomes" id="UP000199403"/>
    </source>
</evidence>
<evidence type="ECO:0000256" key="7">
    <source>
        <dbReference type="ARBA" id="ARBA00022840"/>
    </source>
</evidence>
<keyword evidence="5" id="KW-0547">Nucleotide-binding</keyword>
<keyword evidence="8" id="KW-0902">Two-component regulatory system</keyword>
<dbReference type="GO" id="GO:0003700">
    <property type="term" value="F:DNA-binding transcription factor activity"/>
    <property type="evidence" value="ECO:0007669"/>
    <property type="project" value="InterPro"/>
</dbReference>
<dbReference type="SMART" id="SM00388">
    <property type="entry name" value="HisKA"/>
    <property type="match status" value="1"/>
</dbReference>
<evidence type="ECO:0000256" key="11">
    <source>
        <dbReference type="ARBA" id="ARBA00023163"/>
    </source>
</evidence>
<dbReference type="PANTHER" id="PTHR43547:SF2">
    <property type="entry name" value="HYBRID SIGNAL TRANSDUCTION HISTIDINE KINASE C"/>
    <property type="match status" value="1"/>
</dbReference>
<keyword evidence="13" id="KW-0175">Coiled coil</keyword>
<gene>
    <name evidence="17" type="ORF">SAMN05192553_10585</name>
</gene>
<dbReference type="InterPro" id="IPR003594">
    <property type="entry name" value="HATPase_dom"/>
</dbReference>
<feature type="domain" description="HTH araC/xylS-type" evidence="14">
    <location>
        <begin position="1371"/>
        <end position="1469"/>
    </location>
</feature>
<evidence type="ECO:0000313" key="17">
    <source>
        <dbReference type="EMBL" id="SEJ56018.1"/>
    </source>
</evidence>
<dbReference type="InterPro" id="IPR013783">
    <property type="entry name" value="Ig-like_fold"/>
</dbReference>
<keyword evidence="11" id="KW-0804">Transcription</keyword>
<dbReference type="Gene3D" id="1.10.10.60">
    <property type="entry name" value="Homeodomain-like"/>
    <property type="match status" value="1"/>
</dbReference>
<reference evidence="18" key="1">
    <citation type="submission" date="2016-10" db="EMBL/GenBank/DDBJ databases">
        <authorList>
            <person name="Varghese N."/>
            <person name="Submissions S."/>
        </authorList>
    </citation>
    <scope>NUCLEOTIDE SEQUENCE [LARGE SCALE GENOMIC DNA]</scope>
    <source>
        <strain evidence="18">IBRC-M 10761</strain>
    </source>
</reference>
<evidence type="ECO:0000259" key="15">
    <source>
        <dbReference type="PROSITE" id="PS50109"/>
    </source>
</evidence>
<dbReference type="InterPro" id="IPR009057">
    <property type="entry name" value="Homeodomain-like_sf"/>
</dbReference>
<dbReference type="InterPro" id="IPR036890">
    <property type="entry name" value="HATPase_C_sf"/>
</dbReference>
<dbReference type="SUPFAM" id="SSF55874">
    <property type="entry name" value="ATPase domain of HSP90 chaperone/DNA topoisomerase II/histidine kinase"/>
    <property type="match status" value="1"/>
</dbReference>
<dbReference type="EC" id="2.7.13.3" evidence="2"/>
<dbReference type="Gene3D" id="3.30.565.10">
    <property type="entry name" value="Histidine kinase-like ATPase, C-terminal domain"/>
    <property type="match status" value="1"/>
</dbReference>
<dbReference type="Gene3D" id="2.130.10.10">
    <property type="entry name" value="YVTN repeat-like/Quinoprotein amine dehydrogenase"/>
    <property type="match status" value="3"/>
</dbReference>
<proteinExistence type="predicted"/>
<dbReference type="InterPro" id="IPR036097">
    <property type="entry name" value="HisK_dim/P_sf"/>
</dbReference>
<dbReference type="InterPro" id="IPR004358">
    <property type="entry name" value="Sig_transdc_His_kin-like_C"/>
</dbReference>
<evidence type="ECO:0000256" key="4">
    <source>
        <dbReference type="ARBA" id="ARBA00022679"/>
    </source>
</evidence>
<keyword evidence="18" id="KW-1185">Reference proteome</keyword>
<evidence type="ECO:0000256" key="5">
    <source>
        <dbReference type="ARBA" id="ARBA00022741"/>
    </source>
</evidence>
<evidence type="ECO:0000256" key="9">
    <source>
        <dbReference type="ARBA" id="ARBA00023015"/>
    </source>
</evidence>